<dbReference type="OrthoDB" id="9796561at2"/>
<dbReference type="GO" id="GO:0015940">
    <property type="term" value="P:pantothenate biosynthetic process"/>
    <property type="evidence" value="ECO:0007669"/>
    <property type="project" value="UniProtKB-UniPathway"/>
</dbReference>
<reference evidence="13 14" key="1">
    <citation type="submission" date="2018-05" db="EMBL/GenBank/DDBJ databases">
        <title>Genomic Encyclopedia of Type Strains, Phase IV (KMG-IV): sequencing the most valuable type-strain genomes for metagenomic binning, comparative biology and taxonomic classification.</title>
        <authorList>
            <person name="Goeker M."/>
        </authorList>
    </citation>
    <scope>NUCLEOTIDE SEQUENCE [LARGE SCALE GENOMIC DNA]</scope>
    <source>
        <strain evidence="13 14">DSM 26006</strain>
    </source>
</reference>
<evidence type="ECO:0000313" key="14">
    <source>
        <dbReference type="Proteomes" id="UP000246483"/>
    </source>
</evidence>
<keyword evidence="14" id="KW-1185">Reference proteome</keyword>
<evidence type="ECO:0000256" key="9">
    <source>
        <dbReference type="ARBA" id="ARBA00032024"/>
    </source>
</evidence>
<gene>
    <name evidence="13" type="ORF">DFR36_103302</name>
</gene>
<feature type="domain" description="Ketopantoate reductase N-terminal" evidence="11">
    <location>
        <begin position="5"/>
        <end position="172"/>
    </location>
</feature>
<evidence type="ECO:0000259" key="12">
    <source>
        <dbReference type="Pfam" id="PF08546"/>
    </source>
</evidence>
<dbReference type="InterPro" id="IPR013332">
    <property type="entry name" value="KPR_N"/>
</dbReference>
<proteinExistence type="inferred from homology"/>
<evidence type="ECO:0000256" key="1">
    <source>
        <dbReference type="ARBA" id="ARBA00002919"/>
    </source>
</evidence>
<dbReference type="SUPFAM" id="SSF51735">
    <property type="entry name" value="NAD(P)-binding Rossmann-fold domains"/>
    <property type="match status" value="1"/>
</dbReference>
<dbReference type="EMBL" id="QGUB01000003">
    <property type="protein sequence ID" value="PWW47026.1"/>
    <property type="molecule type" value="Genomic_DNA"/>
</dbReference>
<dbReference type="UniPathway" id="UPA00028">
    <property type="reaction ID" value="UER00004"/>
</dbReference>
<evidence type="ECO:0000256" key="3">
    <source>
        <dbReference type="ARBA" id="ARBA00007870"/>
    </source>
</evidence>
<dbReference type="FunFam" id="3.40.50.720:FF:000307">
    <property type="entry name" value="2-dehydropantoate 2-reductase"/>
    <property type="match status" value="1"/>
</dbReference>
<dbReference type="PANTHER" id="PTHR21708:SF45">
    <property type="entry name" value="2-DEHYDROPANTOATE 2-REDUCTASE"/>
    <property type="match status" value="1"/>
</dbReference>
<dbReference type="Gene3D" id="1.10.1040.10">
    <property type="entry name" value="N-(1-d-carboxylethyl)-l-norvaline Dehydrogenase, domain 2"/>
    <property type="match status" value="1"/>
</dbReference>
<dbReference type="InterPro" id="IPR051402">
    <property type="entry name" value="KPR-Related"/>
</dbReference>
<evidence type="ECO:0000256" key="8">
    <source>
        <dbReference type="ARBA" id="ARBA00023002"/>
    </source>
</evidence>
<dbReference type="NCBIfam" id="NF005089">
    <property type="entry name" value="PRK06522.1-4"/>
    <property type="match status" value="1"/>
</dbReference>
<comment type="caution">
    <text evidence="13">The sequence shown here is derived from an EMBL/GenBank/DDBJ whole genome shotgun (WGS) entry which is preliminary data.</text>
</comment>
<dbReference type="GO" id="GO:0005737">
    <property type="term" value="C:cytoplasm"/>
    <property type="evidence" value="ECO:0007669"/>
    <property type="project" value="TreeGrafter"/>
</dbReference>
<dbReference type="Proteomes" id="UP000246483">
    <property type="component" value="Unassembled WGS sequence"/>
</dbReference>
<comment type="similarity">
    <text evidence="3">Belongs to the ketopantoate reductase family.</text>
</comment>
<dbReference type="InterPro" id="IPR008927">
    <property type="entry name" value="6-PGluconate_DH-like_C_sf"/>
</dbReference>
<accession>A0A317REY9</accession>
<dbReference type="FunFam" id="1.10.1040.10:FF:000017">
    <property type="entry name" value="2-dehydropantoate 2-reductase"/>
    <property type="match status" value="1"/>
</dbReference>
<comment type="pathway">
    <text evidence="2">Cofactor biosynthesis; (R)-pantothenate biosynthesis; (R)-pantoate from 3-methyl-2-oxobutanoate: step 2/2.</text>
</comment>
<organism evidence="13 14">
    <name type="scientific">Melaminivora alkalimesophila</name>
    <dbReference type="NCBI Taxonomy" id="1165852"/>
    <lineage>
        <taxon>Bacteria</taxon>
        <taxon>Pseudomonadati</taxon>
        <taxon>Pseudomonadota</taxon>
        <taxon>Betaproteobacteria</taxon>
        <taxon>Burkholderiales</taxon>
        <taxon>Comamonadaceae</taxon>
        <taxon>Melaminivora</taxon>
    </lineage>
</organism>
<evidence type="ECO:0000256" key="2">
    <source>
        <dbReference type="ARBA" id="ARBA00004994"/>
    </source>
</evidence>
<evidence type="ECO:0000256" key="6">
    <source>
        <dbReference type="ARBA" id="ARBA00022655"/>
    </source>
</evidence>
<sequence>MKTACIYGAGAIGGWLGLALAQAGCEVSLVARGATLAALREHGLRLTRADGRQAQAPVRAASEPAELGAQDLVVLAVKAPALPEVAQRIAPLLRPDTVVLTAMNGVPWWFTAGCTGAARGRALQSVDPDGAIARAIPMAQVIGSVVHASCASPAPGQVHQHFGNRLILGEPDGQDSERLRRLAALLARGGIEVERSPRIQQDIWFKLWGNMTMNPISALTGATTDRILDDALVRDFVSAVMREAREIGAHLGLPIDQEPEDRHAVTRRLGAFKTSMLQDVEAGKPLELDALVGSVRELGQLSGVATPHTDALLGLARLMARTRGLY</sequence>
<dbReference type="InterPro" id="IPR013752">
    <property type="entry name" value="KPA_reductase"/>
</dbReference>
<dbReference type="InterPro" id="IPR013328">
    <property type="entry name" value="6PGD_dom2"/>
</dbReference>
<keyword evidence="6" id="KW-0566">Pantothenate biosynthesis</keyword>
<protein>
    <recommendedName>
        <fullName evidence="5">2-dehydropantoate 2-reductase</fullName>
        <ecNumber evidence="4">1.1.1.169</ecNumber>
    </recommendedName>
    <alternativeName>
        <fullName evidence="9">Ketopantoate reductase</fullName>
    </alternativeName>
</protein>
<dbReference type="Gene3D" id="3.40.50.720">
    <property type="entry name" value="NAD(P)-binding Rossmann-like Domain"/>
    <property type="match status" value="1"/>
</dbReference>
<dbReference type="RefSeq" id="WP_019373386.1">
    <property type="nucleotide sequence ID" value="NZ_ALEE01000259.1"/>
</dbReference>
<dbReference type="GO" id="GO:0008677">
    <property type="term" value="F:2-dehydropantoate 2-reductase activity"/>
    <property type="evidence" value="ECO:0007669"/>
    <property type="project" value="UniProtKB-EC"/>
</dbReference>
<dbReference type="AlphaFoldDB" id="A0A317REY9"/>
<dbReference type="Pfam" id="PF08546">
    <property type="entry name" value="ApbA_C"/>
    <property type="match status" value="1"/>
</dbReference>
<keyword evidence="7" id="KW-0521">NADP</keyword>
<dbReference type="EC" id="1.1.1.169" evidence="4"/>
<evidence type="ECO:0000313" key="13">
    <source>
        <dbReference type="EMBL" id="PWW47026.1"/>
    </source>
</evidence>
<dbReference type="SUPFAM" id="SSF48179">
    <property type="entry name" value="6-phosphogluconate dehydrogenase C-terminal domain-like"/>
    <property type="match status" value="1"/>
</dbReference>
<evidence type="ECO:0000256" key="7">
    <source>
        <dbReference type="ARBA" id="ARBA00022857"/>
    </source>
</evidence>
<comment type="function">
    <text evidence="1">Catalyzes the NADPH-dependent reduction of ketopantoate into pantoic acid.</text>
</comment>
<feature type="domain" description="Ketopantoate reductase C-terminal" evidence="12">
    <location>
        <begin position="199"/>
        <end position="318"/>
    </location>
</feature>
<evidence type="ECO:0000259" key="11">
    <source>
        <dbReference type="Pfam" id="PF02558"/>
    </source>
</evidence>
<evidence type="ECO:0000256" key="10">
    <source>
        <dbReference type="ARBA" id="ARBA00048793"/>
    </source>
</evidence>
<dbReference type="Pfam" id="PF02558">
    <property type="entry name" value="ApbA"/>
    <property type="match status" value="1"/>
</dbReference>
<dbReference type="InterPro" id="IPR036291">
    <property type="entry name" value="NAD(P)-bd_dom_sf"/>
</dbReference>
<keyword evidence="8" id="KW-0560">Oxidoreductase</keyword>
<dbReference type="PANTHER" id="PTHR21708">
    <property type="entry name" value="PROBABLE 2-DEHYDROPANTOATE 2-REDUCTASE"/>
    <property type="match status" value="1"/>
</dbReference>
<name>A0A317REY9_9BURK</name>
<evidence type="ECO:0000256" key="4">
    <source>
        <dbReference type="ARBA" id="ARBA00013014"/>
    </source>
</evidence>
<comment type="catalytic activity">
    <reaction evidence="10">
        <text>(R)-pantoate + NADP(+) = 2-dehydropantoate + NADPH + H(+)</text>
        <dbReference type="Rhea" id="RHEA:16233"/>
        <dbReference type="ChEBI" id="CHEBI:11561"/>
        <dbReference type="ChEBI" id="CHEBI:15378"/>
        <dbReference type="ChEBI" id="CHEBI:15980"/>
        <dbReference type="ChEBI" id="CHEBI:57783"/>
        <dbReference type="ChEBI" id="CHEBI:58349"/>
        <dbReference type="EC" id="1.1.1.169"/>
    </reaction>
</comment>
<evidence type="ECO:0000256" key="5">
    <source>
        <dbReference type="ARBA" id="ARBA00019465"/>
    </source>
</evidence>